<dbReference type="AlphaFoldDB" id="A0A8J7C0S0"/>
<gene>
    <name evidence="2" type="ORF">ICL16_42690</name>
</gene>
<evidence type="ECO:0000313" key="3">
    <source>
        <dbReference type="Proteomes" id="UP000629098"/>
    </source>
</evidence>
<evidence type="ECO:0000259" key="1">
    <source>
        <dbReference type="Pfam" id="PF05685"/>
    </source>
</evidence>
<dbReference type="Gene3D" id="3.90.1570.10">
    <property type="entry name" value="tt1808, chain A"/>
    <property type="match status" value="1"/>
</dbReference>
<dbReference type="InterPro" id="IPR008538">
    <property type="entry name" value="Uma2"/>
</dbReference>
<dbReference type="Proteomes" id="UP000629098">
    <property type="component" value="Unassembled WGS sequence"/>
</dbReference>
<dbReference type="RefSeq" id="WP_190838440.1">
    <property type="nucleotide sequence ID" value="NZ_CAWPPI010000128.1"/>
</dbReference>
<dbReference type="EMBL" id="JACXAE010000128">
    <property type="protein sequence ID" value="MBD2778578.1"/>
    <property type="molecule type" value="Genomic_DNA"/>
</dbReference>
<dbReference type="Pfam" id="PF05685">
    <property type="entry name" value="Uma2"/>
    <property type="match status" value="1"/>
</dbReference>
<organism evidence="2 3">
    <name type="scientific">Iningainema tapete BLCC-T55</name>
    <dbReference type="NCBI Taxonomy" id="2748662"/>
    <lineage>
        <taxon>Bacteria</taxon>
        <taxon>Bacillati</taxon>
        <taxon>Cyanobacteriota</taxon>
        <taxon>Cyanophyceae</taxon>
        <taxon>Nostocales</taxon>
        <taxon>Scytonemataceae</taxon>
        <taxon>Iningainema tapete</taxon>
    </lineage>
</organism>
<accession>A0A8J7C0S0</accession>
<keyword evidence="2" id="KW-0255">Endonuclease</keyword>
<dbReference type="InterPro" id="IPR012296">
    <property type="entry name" value="Nuclease_put_TT1808"/>
</dbReference>
<name>A0A8J7C0S0_9CYAN</name>
<comment type="caution">
    <text evidence="2">The sequence shown here is derived from an EMBL/GenBank/DDBJ whole genome shotgun (WGS) entry which is preliminary data.</text>
</comment>
<protein>
    <submittedName>
        <fullName evidence="2">Uma2 family endonuclease</fullName>
    </submittedName>
</protein>
<sequence length="55" mass="5944">MPEYWIIDPTQGKITVLTLVDGLYEEAVFQGSANLTSTTFPNLKLKAAEVLGAGM</sequence>
<feature type="domain" description="Putative restriction endonuclease" evidence="1">
    <location>
        <begin position="2"/>
        <end position="46"/>
    </location>
</feature>
<proteinExistence type="predicted"/>
<dbReference type="GO" id="GO:0004519">
    <property type="term" value="F:endonuclease activity"/>
    <property type="evidence" value="ECO:0007669"/>
    <property type="project" value="UniProtKB-KW"/>
</dbReference>
<keyword evidence="2" id="KW-0540">Nuclease</keyword>
<evidence type="ECO:0000313" key="2">
    <source>
        <dbReference type="EMBL" id="MBD2778578.1"/>
    </source>
</evidence>
<keyword evidence="3" id="KW-1185">Reference proteome</keyword>
<reference evidence="2" key="1">
    <citation type="submission" date="2020-09" db="EMBL/GenBank/DDBJ databases">
        <title>Iningainema tapete sp. nov. (Scytonemataceae, Cyanobacteria) from greenhouses in central Florida (USA) produces two types of nodularin with biosynthetic potential for microcystin-LR and anabaenopeptins.</title>
        <authorList>
            <person name="Berthold D.E."/>
            <person name="Lefler F.W."/>
            <person name="Huang I.-S."/>
            <person name="Abdulla H."/>
            <person name="Zimba P.V."/>
            <person name="Laughinghouse H.D. IV."/>
        </authorList>
    </citation>
    <scope>NUCLEOTIDE SEQUENCE</scope>
    <source>
        <strain evidence="2">BLCCT55</strain>
    </source>
</reference>
<keyword evidence="2" id="KW-0378">Hydrolase</keyword>